<comment type="caution">
    <text evidence="1">The sequence shown here is derived from an EMBL/GenBank/DDBJ whole genome shotgun (WGS) entry which is preliminary data.</text>
</comment>
<dbReference type="EMBL" id="SUMC01000143">
    <property type="protein sequence ID" value="TJZ97466.1"/>
    <property type="molecule type" value="Genomic_DNA"/>
</dbReference>
<protein>
    <submittedName>
        <fullName evidence="1">DUF3800 domain-containing protein</fullName>
    </submittedName>
</protein>
<evidence type="ECO:0000313" key="1">
    <source>
        <dbReference type="EMBL" id="TJZ97466.1"/>
    </source>
</evidence>
<dbReference type="Proteomes" id="UP000305778">
    <property type="component" value="Unassembled WGS sequence"/>
</dbReference>
<reference evidence="1 2" key="1">
    <citation type="submission" date="2019-04" db="EMBL/GenBank/DDBJ databases">
        <title>Streptomyces oryziradicis sp. nov., a novel actinomycete isolated from rhizosphere soil of rice (Oryza sativa L.).</title>
        <authorList>
            <person name="Li C."/>
        </authorList>
    </citation>
    <scope>NUCLEOTIDE SEQUENCE [LARGE SCALE GENOMIC DNA]</scope>
    <source>
        <strain evidence="1 2">NEAU-C40</strain>
    </source>
</reference>
<accession>A0A4U0RQ48</accession>
<proteinExistence type="predicted"/>
<sequence length="241" mass="25987">MADQSFEESGDRPTGDVRAELLLAAAQAAGAFSVAVAWDTGRDDRPEHDREEMVLTFLYERISMGVRDRGGIVTVIFDNLFDTIADEARRLAAQWADAAQGTAYVPPGAILIPYLSASSAHMPGLQLADLVAAGTLSLVSGRKPGLALREPLLALSQRRANARIDGAGLKLWPSELSNLYHWLDTRPPPAAVWQRIGCPTHTSTDWAPLRSSSPVKPSPACYAATSQRSSWWLKRSAPAAA</sequence>
<organism evidence="1 2">
    <name type="scientific">Actinacidiphila oryziradicis</name>
    <dbReference type="NCBI Taxonomy" id="2571141"/>
    <lineage>
        <taxon>Bacteria</taxon>
        <taxon>Bacillati</taxon>
        <taxon>Actinomycetota</taxon>
        <taxon>Actinomycetes</taxon>
        <taxon>Kitasatosporales</taxon>
        <taxon>Streptomycetaceae</taxon>
        <taxon>Actinacidiphila</taxon>
    </lineage>
</organism>
<dbReference type="AlphaFoldDB" id="A0A4U0RQ48"/>
<name>A0A4U0RQ48_9ACTN</name>
<evidence type="ECO:0000313" key="2">
    <source>
        <dbReference type="Proteomes" id="UP000305778"/>
    </source>
</evidence>
<dbReference type="RefSeq" id="WP_136730559.1">
    <property type="nucleotide sequence ID" value="NZ_SUMC01000143.1"/>
</dbReference>
<dbReference type="OrthoDB" id="3523947at2"/>
<keyword evidence="2" id="KW-1185">Reference proteome</keyword>
<gene>
    <name evidence="1" type="ORF">FCI23_49605</name>
</gene>